<dbReference type="Pfam" id="PF07963">
    <property type="entry name" value="N_methyl"/>
    <property type="match status" value="1"/>
</dbReference>
<dbReference type="OrthoDB" id="8547299at2"/>
<dbReference type="EMBL" id="FNOY01000022">
    <property type="protein sequence ID" value="SDY19851.1"/>
    <property type="molecule type" value="Genomic_DNA"/>
</dbReference>
<evidence type="ECO:0000313" key="2">
    <source>
        <dbReference type="EMBL" id="SDY19851.1"/>
    </source>
</evidence>
<gene>
    <name evidence="2" type="ORF">SAMN05421881_102232</name>
</gene>
<dbReference type="NCBIfam" id="TIGR02523">
    <property type="entry name" value="type_IV_pilV"/>
    <property type="match status" value="1"/>
</dbReference>
<proteinExistence type="predicted"/>
<reference evidence="2 3" key="1">
    <citation type="submission" date="2016-10" db="EMBL/GenBank/DDBJ databases">
        <authorList>
            <person name="de Groot N.N."/>
        </authorList>
    </citation>
    <scope>NUCLEOTIDE SEQUENCE [LARGE SCALE GENOMIC DNA]</scope>
    <source>
        <strain evidence="2 3">Nm1</strain>
    </source>
</reference>
<dbReference type="InterPro" id="IPR012902">
    <property type="entry name" value="N_methyl_site"/>
</dbReference>
<dbReference type="RefSeq" id="WP_090413695.1">
    <property type="nucleotide sequence ID" value="NZ_FNOY01000022.1"/>
</dbReference>
<keyword evidence="1" id="KW-1133">Transmembrane helix</keyword>
<dbReference type="STRING" id="44576.SAMN05421881_102232"/>
<protein>
    <submittedName>
        <fullName evidence="2">Type IV pilus assembly protein PilV</fullName>
    </submittedName>
</protein>
<evidence type="ECO:0000313" key="3">
    <source>
        <dbReference type="Proteomes" id="UP000198640"/>
    </source>
</evidence>
<dbReference type="AlphaFoldDB" id="A0A1H3HWI4"/>
<dbReference type="PROSITE" id="PS00409">
    <property type="entry name" value="PROKAR_NTER_METHYL"/>
    <property type="match status" value="1"/>
</dbReference>
<evidence type="ECO:0000256" key="1">
    <source>
        <dbReference type="SAM" id="Phobius"/>
    </source>
</evidence>
<dbReference type="InterPro" id="IPR013362">
    <property type="entry name" value="Pilus_4_PilV"/>
</dbReference>
<sequence>MLKIKQHTHQALQAGFSLLEILVTVIILGIGLLGLAGLQSIGLTYSQSASFRSMASMLAYSMLDSMRANRGEAGQGNYNFAIGAAKPAGSTIPEQDLIQWLNELALSLPAGTGAIDVDASNKVTITIQWDDSRGALPVQQLVVTTRL</sequence>
<keyword evidence="1" id="KW-0812">Transmembrane</keyword>
<organism evidence="2 3">
    <name type="scientific">Nitrosomonas halophila</name>
    <dbReference type="NCBI Taxonomy" id="44576"/>
    <lineage>
        <taxon>Bacteria</taxon>
        <taxon>Pseudomonadati</taxon>
        <taxon>Pseudomonadota</taxon>
        <taxon>Betaproteobacteria</taxon>
        <taxon>Nitrosomonadales</taxon>
        <taxon>Nitrosomonadaceae</taxon>
        <taxon>Nitrosomonas</taxon>
    </lineage>
</organism>
<accession>A0A1H3HWI4</accession>
<keyword evidence="3" id="KW-1185">Reference proteome</keyword>
<keyword evidence="1" id="KW-0472">Membrane</keyword>
<feature type="transmembrane region" description="Helical" evidence="1">
    <location>
        <begin position="12"/>
        <end position="38"/>
    </location>
</feature>
<dbReference type="NCBIfam" id="TIGR02532">
    <property type="entry name" value="IV_pilin_GFxxxE"/>
    <property type="match status" value="1"/>
</dbReference>
<dbReference type="Proteomes" id="UP000198640">
    <property type="component" value="Unassembled WGS sequence"/>
</dbReference>
<name>A0A1H3HWI4_9PROT</name>